<evidence type="ECO:0000313" key="2">
    <source>
        <dbReference type="Proteomes" id="UP001500928"/>
    </source>
</evidence>
<dbReference type="RefSeq" id="WP_345410587.1">
    <property type="nucleotide sequence ID" value="NZ_BAABHO010000002.1"/>
</dbReference>
<evidence type="ECO:0008006" key="3">
    <source>
        <dbReference type="Google" id="ProtNLM"/>
    </source>
</evidence>
<reference evidence="2" key="1">
    <citation type="journal article" date="2019" name="Int. J. Syst. Evol. Microbiol.">
        <title>The Global Catalogue of Microorganisms (GCM) 10K type strain sequencing project: providing services to taxonomists for standard genome sequencing and annotation.</title>
        <authorList>
            <consortium name="The Broad Institute Genomics Platform"/>
            <consortium name="The Broad Institute Genome Sequencing Center for Infectious Disease"/>
            <person name="Wu L."/>
            <person name="Ma J."/>
        </authorList>
    </citation>
    <scope>NUCLEOTIDE SEQUENCE [LARGE SCALE GENOMIC DNA]</scope>
    <source>
        <strain evidence="2">JCM 17979</strain>
    </source>
</reference>
<protein>
    <recommendedName>
        <fullName evidence="3">DUF2867 domain-containing protein</fullName>
    </recommendedName>
</protein>
<accession>A0ABP9A5T5</accession>
<sequence length="166" mass="17662">MTRPAIAASQGVDAVPASALGLTDLPRIDYVDHFAVPTTIDADPERWARAMFGDEPDLGERVIWSVLLGLELATGRSPATVAGWRITGRGEGWVRLAAAGPLFGGNLVVRSPRGEASLTTLLHYRRPPASLVWPPLSAMHRMLVPGVLERAERRLVAAAGSADAVP</sequence>
<gene>
    <name evidence="1" type="ORF">GCM10023200_03190</name>
</gene>
<dbReference type="Proteomes" id="UP001500928">
    <property type="component" value="Unassembled WGS sequence"/>
</dbReference>
<evidence type="ECO:0000313" key="1">
    <source>
        <dbReference type="EMBL" id="GAA4774067.1"/>
    </source>
</evidence>
<comment type="caution">
    <text evidence="1">The sequence shown here is derived from an EMBL/GenBank/DDBJ whole genome shotgun (WGS) entry which is preliminary data.</text>
</comment>
<name>A0ABP9A5T5_9PSEU</name>
<proteinExistence type="predicted"/>
<keyword evidence="2" id="KW-1185">Reference proteome</keyword>
<dbReference type="EMBL" id="BAABHO010000002">
    <property type="protein sequence ID" value="GAA4774067.1"/>
    <property type="molecule type" value="Genomic_DNA"/>
</dbReference>
<organism evidence="1 2">
    <name type="scientific">Actinomycetospora chlora</name>
    <dbReference type="NCBI Taxonomy" id="663608"/>
    <lineage>
        <taxon>Bacteria</taxon>
        <taxon>Bacillati</taxon>
        <taxon>Actinomycetota</taxon>
        <taxon>Actinomycetes</taxon>
        <taxon>Pseudonocardiales</taxon>
        <taxon>Pseudonocardiaceae</taxon>
        <taxon>Actinomycetospora</taxon>
    </lineage>
</organism>